<reference evidence="2 3" key="1">
    <citation type="journal article" date="2023" name="G3 (Bethesda)">
        <title>A haplotype-resolved chromosome-scale genome for Quercus rubra L. provides insights into the genetics of adaptive traits for red oak species.</title>
        <authorList>
            <person name="Kapoor B."/>
            <person name="Jenkins J."/>
            <person name="Schmutz J."/>
            <person name="Zhebentyayeva T."/>
            <person name="Kuelheim C."/>
            <person name="Coggeshall M."/>
            <person name="Heim C."/>
            <person name="Lasky J.R."/>
            <person name="Leites L."/>
            <person name="Islam-Faridi N."/>
            <person name="Romero-Severson J."/>
            <person name="DeLeo V.L."/>
            <person name="Lucas S.M."/>
            <person name="Lazic D."/>
            <person name="Gailing O."/>
            <person name="Carlson J."/>
            <person name="Staton M."/>
        </authorList>
    </citation>
    <scope>NUCLEOTIDE SEQUENCE [LARGE SCALE GENOMIC DNA]</scope>
    <source>
        <strain evidence="2">Pseudo-F2</strain>
    </source>
</reference>
<sequence>MPISQVFEKLKAKGLLKPLDPRAIPNPLPITFDVSKRCAYHQGPGHDTNRCFNLHLAIQDVIDTKVIALPTRPSITNNPFPNHNFGRGPKINCLMSEEKGEEDPFE</sequence>
<accession>A0AAN7EXX9</accession>
<protein>
    <submittedName>
        <fullName evidence="2">Uncharacterized protein</fullName>
    </submittedName>
</protein>
<organism evidence="2 3">
    <name type="scientific">Quercus rubra</name>
    <name type="common">Northern red oak</name>
    <name type="synonym">Quercus borealis</name>
    <dbReference type="NCBI Taxonomy" id="3512"/>
    <lineage>
        <taxon>Eukaryota</taxon>
        <taxon>Viridiplantae</taxon>
        <taxon>Streptophyta</taxon>
        <taxon>Embryophyta</taxon>
        <taxon>Tracheophyta</taxon>
        <taxon>Spermatophyta</taxon>
        <taxon>Magnoliopsida</taxon>
        <taxon>eudicotyledons</taxon>
        <taxon>Gunneridae</taxon>
        <taxon>Pentapetalae</taxon>
        <taxon>rosids</taxon>
        <taxon>fabids</taxon>
        <taxon>Fagales</taxon>
        <taxon>Fagaceae</taxon>
        <taxon>Quercus</taxon>
    </lineage>
</organism>
<gene>
    <name evidence="2" type="ORF">RGQ29_024990</name>
</gene>
<dbReference type="Proteomes" id="UP001324115">
    <property type="component" value="Unassembled WGS sequence"/>
</dbReference>
<name>A0AAN7EXX9_QUERU</name>
<feature type="region of interest" description="Disordered" evidence="1">
    <location>
        <begin position="77"/>
        <end position="106"/>
    </location>
</feature>
<dbReference type="EMBL" id="JAXUIC010000007">
    <property type="protein sequence ID" value="KAK4581610.1"/>
    <property type="molecule type" value="Genomic_DNA"/>
</dbReference>
<evidence type="ECO:0000256" key="1">
    <source>
        <dbReference type="SAM" id="MobiDB-lite"/>
    </source>
</evidence>
<comment type="caution">
    <text evidence="2">The sequence shown here is derived from an EMBL/GenBank/DDBJ whole genome shotgun (WGS) entry which is preliminary data.</text>
</comment>
<evidence type="ECO:0000313" key="3">
    <source>
        <dbReference type="Proteomes" id="UP001324115"/>
    </source>
</evidence>
<keyword evidence="3" id="KW-1185">Reference proteome</keyword>
<dbReference type="AlphaFoldDB" id="A0AAN7EXX9"/>
<evidence type="ECO:0000313" key="2">
    <source>
        <dbReference type="EMBL" id="KAK4581610.1"/>
    </source>
</evidence>
<proteinExistence type="predicted"/>